<evidence type="ECO:0000313" key="2">
    <source>
        <dbReference type="Proteomes" id="UP000280008"/>
    </source>
</evidence>
<organism evidence="1 2">
    <name type="scientific">Frondihabitans australicus</name>
    <dbReference type="NCBI Taxonomy" id="386892"/>
    <lineage>
        <taxon>Bacteria</taxon>
        <taxon>Bacillati</taxon>
        <taxon>Actinomycetota</taxon>
        <taxon>Actinomycetes</taxon>
        <taxon>Micrococcales</taxon>
        <taxon>Microbacteriaceae</taxon>
        <taxon>Frondihabitans</taxon>
    </lineage>
</organism>
<gene>
    <name evidence="1" type="ORF">C8E83_1016</name>
</gene>
<proteinExistence type="predicted"/>
<keyword evidence="2" id="KW-1185">Reference proteome</keyword>
<sequence length="72" mass="6876">MTGAGAEASIPASPFTMLGSPDALACEGDACVIPSATVDLDSDAVDIEPSPQEAAAASGRAVAAALDEGASL</sequence>
<reference evidence="1 2" key="1">
    <citation type="submission" date="2018-10" db="EMBL/GenBank/DDBJ databases">
        <title>Sequencing the genomes of 1000 actinobacteria strains.</title>
        <authorList>
            <person name="Klenk H.-P."/>
        </authorList>
    </citation>
    <scope>NUCLEOTIDE SEQUENCE [LARGE SCALE GENOMIC DNA]</scope>
    <source>
        <strain evidence="1 2">DSM 17894</strain>
    </source>
</reference>
<dbReference type="EMBL" id="RBKS01000001">
    <property type="protein sequence ID" value="RKR73918.1"/>
    <property type="molecule type" value="Genomic_DNA"/>
</dbReference>
<dbReference type="AlphaFoldDB" id="A0A495IEJ2"/>
<dbReference type="RefSeq" id="WP_121368727.1">
    <property type="nucleotide sequence ID" value="NZ_RBKS01000001.1"/>
</dbReference>
<dbReference type="Proteomes" id="UP000280008">
    <property type="component" value="Unassembled WGS sequence"/>
</dbReference>
<dbReference type="OrthoDB" id="5126351at2"/>
<accession>A0A495IEJ2</accession>
<name>A0A495IEJ2_9MICO</name>
<protein>
    <submittedName>
        <fullName evidence="1">Uncharacterized protein</fullName>
    </submittedName>
</protein>
<comment type="caution">
    <text evidence="1">The sequence shown here is derived from an EMBL/GenBank/DDBJ whole genome shotgun (WGS) entry which is preliminary data.</text>
</comment>
<evidence type="ECO:0000313" key="1">
    <source>
        <dbReference type="EMBL" id="RKR73918.1"/>
    </source>
</evidence>